<protein>
    <submittedName>
        <fullName evidence="1">Uncharacterized protein</fullName>
    </submittedName>
</protein>
<organism evidence="1 2">
    <name type="scientific">Protopolystoma xenopodis</name>
    <dbReference type="NCBI Taxonomy" id="117903"/>
    <lineage>
        <taxon>Eukaryota</taxon>
        <taxon>Metazoa</taxon>
        <taxon>Spiralia</taxon>
        <taxon>Lophotrochozoa</taxon>
        <taxon>Platyhelminthes</taxon>
        <taxon>Monogenea</taxon>
        <taxon>Polyopisthocotylea</taxon>
        <taxon>Polystomatidea</taxon>
        <taxon>Polystomatidae</taxon>
        <taxon>Protopolystoma</taxon>
    </lineage>
</organism>
<name>A0A3S5AE09_9PLAT</name>
<proteinExistence type="predicted"/>
<reference evidence="1" key="1">
    <citation type="submission" date="2018-11" db="EMBL/GenBank/DDBJ databases">
        <authorList>
            <consortium name="Pathogen Informatics"/>
        </authorList>
    </citation>
    <scope>NUCLEOTIDE SEQUENCE</scope>
</reference>
<dbReference type="AlphaFoldDB" id="A0A3S5AE09"/>
<gene>
    <name evidence="1" type="ORF">PXEA_LOCUS7464</name>
</gene>
<comment type="caution">
    <text evidence="1">The sequence shown here is derived from an EMBL/GenBank/DDBJ whole genome shotgun (WGS) entry which is preliminary data.</text>
</comment>
<sequence length="69" mass="7697">MLPKGSQATGPTWDVPAMASLACRLNSHVSSRRSSLEAAEKDYRLSHELWLENILANLHGYNHPCLTHI</sequence>
<evidence type="ECO:0000313" key="1">
    <source>
        <dbReference type="EMBL" id="VEL14024.1"/>
    </source>
</evidence>
<evidence type="ECO:0000313" key="2">
    <source>
        <dbReference type="Proteomes" id="UP000784294"/>
    </source>
</evidence>
<accession>A0A3S5AE09</accession>
<dbReference type="Proteomes" id="UP000784294">
    <property type="component" value="Unassembled WGS sequence"/>
</dbReference>
<keyword evidence="2" id="KW-1185">Reference proteome</keyword>
<dbReference type="EMBL" id="CAAALY010019757">
    <property type="protein sequence ID" value="VEL14024.1"/>
    <property type="molecule type" value="Genomic_DNA"/>
</dbReference>